<dbReference type="Proteomes" id="UP001247620">
    <property type="component" value="Unassembled WGS sequence"/>
</dbReference>
<organism evidence="1 2">
    <name type="scientific">Mucilaginibacter pocheonensis</name>
    <dbReference type="NCBI Taxonomy" id="398050"/>
    <lineage>
        <taxon>Bacteria</taxon>
        <taxon>Pseudomonadati</taxon>
        <taxon>Bacteroidota</taxon>
        <taxon>Sphingobacteriia</taxon>
        <taxon>Sphingobacteriales</taxon>
        <taxon>Sphingobacteriaceae</taxon>
        <taxon>Mucilaginibacter</taxon>
    </lineage>
</organism>
<proteinExistence type="predicted"/>
<keyword evidence="2" id="KW-1185">Reference proteome</keyword>
<evidence type="ECO:0000313" key="1">
    <source>
        <dbReference type="EMBL" id="MDR6942639.1"/>
    </source>
</evidence>
<sequence length="45" mass="5310">MLIYKYLNTITIADEKTVKLRLCNKNVIKRSKNGNENLIKIKLFN</sequence>
<name>A0ABU1TB74_9SPHI</name>
<dbReference type="EMBL" id="JAVDUU010000002">
    <property type="protein sequence ID" value="MDR6942639.1"/>
    <property type="molecule type" value="Genomic_DNA"/>
</dbReference>
<reference evidence="1 2" key="1">
    <citation type="submission" date="2023-07" db="EMBL/GenBank/DDBJ databases">
        <title>Sorghum-associated microbial communities from plants grown in Nebraska, USA.</title>
        <authorList>
            <person name="Schachtman D."/>
        </authorList>
    </citation>
    <scope>NUCLEOTIDE SEQUENCE [LARGE SCALE GENOMIC DNA]</scope>
    <source>
        <strain evidence="1 2">3262</strain>
    </source>
</reference>
<comment type="caution">
    <text evidence="1">The sequence shown here is derived from an EMBL/GenBank/DDBJ whole genome shotgun (WGS) entry which is preliminary data.</text>
</comment>
<protein>
    <submittedName>
        <fullName evidence="1">Uncharacterized protein</fullName>
    </submittedName>
</protein>
<evidence type="ECO:0000313" key="2">
    <source>
        <dbReference type="Proteomes" id="UP001247620"/>
    </source>
</evidence>
<accession>A0ABU1TB74</accession>
<gene>
    <name evidence="1" type="ORF">J2W55_002481</name>
</gene>